<dbReference type="Proteomes" id="UP000291572">
    <property type="component" value="Unassembled WGS sequence"/>
</dbReference>
<dbReference type="CDD" id="cd07106">
    <property type="entry name" value="ALDH_AldA-AAD23400"/>
    <property type="match status" value="1"/>
</dbReference>
<feature type="domain" description="Aldehyde dehydrogenase" evidence="5">
    <location>
        <begin position="21"/>
        <end position="467"/>
    </location>
</feature>
<dbReference type="EMBL" id="SEOO01000023">
    <property type="protein sequence ID" value="RYM09503.1"/>
    <property type="molecule type" value="Genomic_DNA"/>
</dbReference>
<evidence type="ECO:0000256" key="3">
    <source>
        <dbReference type="PROSITE-ProRule" id="PRU10007"/>
    </source>
</evidence>
<dbReference type="InterPro" id="IPR029510">
    <property type="entry name" value="Ald_DH_CS_GLU"/>
</dbReference>
<evidence type="ECO:0000259" key="5">
    <source>
        <dbReference type="Pfam" id="PF00171"/>
    </source>
</evidence>
<protein>
    <submittedName>
        <fullName evidence="6">Aldehyde dehydrogenase family protein</fullName>
    </submittedName>
</protein>
<evidence type="ECO:0000256" key="2">
    <source>
        <dbReference type="ARBA" id="ARBA00023002"/>
    </source>
</evidence>
<dbReference type="FunFam" id="3.40.605.10:FF:000007">
    <property type="entry name" value="NAD/NADP-dependent betaine aldehyde dehydrogenase"/>
    <property type="match status" value="1"/>
</dbReference>
<dbReference type="InterPro" id="IPR015590">
    <property type="entry name" value="Aldehyde_DH_dom"/>
</dbReference>
<evidence type="ECO:0000313" key="6">
    <source>
        <dbReference type="EMBL" id="RYM09503.1"/>
    </source>
</evidence>
<dbReference type="AlphaFoldDB" id="A0A8G1ZF25"/>
<dbReference type="PROSITE" id="PS00687">
    <property type="entry name" value="ALDEHYDE_DEHYDR_GLU"/>
    <property type="match status" value="1"/>
</dbReference>
<dbReference type="SUPFAM" id="SSF53720">
    <property type="entry name" value="ALDH-like"/>
    <property type="match status" value="1"/>
</dbReference>
<sequence>MRRGDKMHRLLIDGKLVDGARTMEVVNPATGKAFASCARADAQQLDDAVAAAKAAFPAWAARPFAERRQLLESYADAIDARKDEFARLLTREQGKPLPQAAYEMEGAIALLRTFAAMELGLEEIRDDGATRLIRQWSPLGVVAAITPWNFPMLLLMMKLAPALSAGNTMVAKPAPTTPLTTLLLGEVAATILPPGVLNIIVDDNDLGGQLTTHPDVAKVSFTGSTATGKKVMHSVADTLKRLTLELGGNDAAIVLDDADVDVVAPAIFQAATLNAGQICLAAKRVYAPASLYDALCDALAKLAADAVVDDGDKQGTQIGPIQNRAQFEKLKEFLDDAHSSGSVIAGGAPLDRDGYFIAPTIVKDIGDDARLVRDEQFGPILPILAYDTIEDAIVRANDSEYGLGGTIWTSNPERAIAVALQIDSGTVWINKHLDLPFDVPFGGAKQSGFGAELGREGLEEFTQSKIVNVAL</sequence>
<dbReference type="Gene3D" id="3.40.605.10">
    <property type="entry name" value="Aldehyde Dehydrogenase, Chain A, domain 1"/>
    <property type="match status" value="1"/>
</dbReference>
<keyword evidence="2 4" id="KW-0560">Oxidoreductase</keyword>
<dbReference type="Gene3D" id="3.40.309.10">
    <property type="entry name" value="Aldehyde Dehydrogenase, Chain A, domain 2"/>
    <property type="match status" value="1"/>
</dbReference>
<organism evidence="6 7">
    <name type="scientific">Sphingobium cupriresistens</name>
    <dbReference type="NCBI Taxonomy" id="1132417"/>
    <lineage>
        <taxon>Bacteria</taxon>
        <taxon>Pseudomonadati</taxon>
        <taxon>Pseudomonadota</taxon>
        <taxon>Alphaproteobacteria</taxon>
        <taxon>Sphingomonadales</taxon>
        <taxon>Sphingomonadaceae</taxon>
        <taxon>Sphingobium</taxon>
    </lineage>
</organism>
<dbReference type="InterPro" id="IPR044086">
    <property type="entry name" value="LUC3-like"/>
</dbReference>
<evidence type="ECO:0000256" key="4">
    <source>
        <dbReference type="RuleBase" id="RU003345"/>
    </source>
</evidence>
<proteinExistence type="inferred from homology"/>
<comment type="caution">
    <text evidence="6">The sequence shown here is derived from an EMBL/GenBank/DDBJ whole genome shotgun (WGS) entry which is preliminary data.</text>
</comment>
<feature type="active site" evidence="3">
    <location>
        <position position="245"/>
    </location>
</feature>
<dbReference type="GO" id="GO:0016620">
    <property type="term" value="F:oxidoreductase activity, acting on the aldehyde or oxo group of donors, NAD or NADP as acceptor"/>
    <property type="evidence" value="ECO:0007669"/>
    <property type="project" value="InterPro"/>
</dbReference>
<accession>A0A8G1ZF25</accession>
<name>A0A8G1ZF25_9SPHN</name>
<comment type="similarity">
    <text evidence="1 4">Belongs to the aldehyde dehydrogenase family.</text>
</comment>
<reference evidence="6 7" key="1">
    <citation type="submission" date="2019-02" db="EMBL/GenBank/DDBJ databases">
        <authorList>
            <person name="Feng G."/>
        </authorList>
    </citation>
    <scope>NUCLEOTIDE SEQUENCE [LARGE SCALE GENOMIC DNA]</scope>
    <source>
        <strain evidence="6 7">CCTCC AB 2011146</strain>
    </source>
</reference>
<dbReference type="InterPro" id="IPR016161">
    <property type="entry name" value="Ald_DH/histidinol_DH"/>
</dbReference>
<evidence type="ECO:0000313" key="7">
    <source>
        <dbReference type="Proteomes" id="UP000291572"/>
    </source>
</evidence>
<gene>
    <name evidence="6" type="ORF">EWH12_14085</name>
</gene>
<dbReference type="OrthoDB" id="9802947at2"/>
<dbReference type="Pfam" id="PF00171">
    <property type="entry name" value="Aldedh"/>
    <property type="match status" value="1"/>
</dbReference>
<dbReference type="InterPro" id="IPR016163">
    <property type="entry name" value="Ald_DH_C"/>
</dbReference>
<evidence type="ECO:0000256" key="1">
    <source>
        <dbReference type="ARBA" id="ARBA00009986"/>
    </source>
</evidence>
<dbReference type="InterPro" id="IPR016162">
    <property type="entry name" value="Ald_DH_N"/>
</dbReference>
<dbReference type="PANTHER" id="PTHR11699">
    <property type="entry name" value="ALDEHYDE DEHYDROGENASE-RELATED"/>
    <property type="match status" value="1"/>
</dbReference>